<evidence type="ECO:0000256" key="1">
    <source>
        <dbReference type="ARBA" id="ARBA00000798"/>
    </source>
</evidence>
<gene>
    <name evidence="8" type="ORF">IFO69_18995</name>
</gene>
<dbReference type="Proteomes" id="UP000647133">
    <property type="component" value="Unassembled WGS sequence"/>
</dbReference>
<name>A0ABR9AR33_9BACT</name>
<evidence type="ECO:0000256" key="6">
    <source>
        <dbReference type="ARBA" id="ARBA00023098"/>
    </source>
</evidence>
<dbReference type="RefSeq" id="WP_192011715.1">
    <property type="nucleotide sequence ID" value="NZ_JACYTQ010000008.1"/>
</dbReference>
<dbReference type="Gene3D" id="3.30.870.10">
    <property type="entry name" value="Endonuclease Chain A"/>
    <property type="match status" value="2"/>
</dbReference>
<comment type="similarity">
    <text evidence="2">Belongs to the phospholipase D family.</text>
</comment>
<comment type="caution">
    <text evidence="8">The sequence shown here is derived from an EMBL/GenBank/DDBJ whole genome shotgun (WGS) entry which is preliminary data.</text>
</comment>
<evidence type="ECO:0000259" key="7">
    <source>
        <dbReference type="Pfam" id="PF13091"/>
    </source>
</evidence>
<evidence type="ECO:0000313" key="8">
    <source>
        <dbReference type="EMBL" id="MBD8490847.1"/>
    </source>
</evidence>
<evidence type="ECO:0000256" key="4">
    <source>
        <dbReference type="ARBA" id="ARBA00022801"/>
    </source>
</evidence>
<comment type="catalytic activity">
    <reaction evidence="1">
        <text>a 1,2-diacyl-sn-glycero-3-phosphocholine + H2O = a 1,2-diacyl-sn-glycero-3-phosphate + choline + H(+)</text>
        <dbReference type="Rhea" id="RHEA:14445"/>
        <dbReference type="ChEBI" id="CHEBI:15354"/>
        <dbReference type="ChEBI" id="CHEBI:15377"/>
        <dbReference type="ChEBI" id="CHEBI:15378"/>
        <dbReference type="ChEBI" id="CHEBI:57643"/>
        <dbReference type="ChEBI" id="CHEBI:58608"/>
        <dbReference type="EC" id="3.1.4.4"/>
    </reaction>
</comment>
<dbReference type="PANTHER" id="PTHR43856:SF1">
    <property type="entry name" value="MITOCHONDRIAL CARDIOLIPIN HYDROLASE"/>
    <property type="match status" value="1"/>
</dbReference>
<dbReference type="Pfam" id="PF13091">
    <property type="entry name" value="PLDc_2"/>
    <property type="match status" value="2"/>
</dbReference>
<dbReference type="PANTHER" id="PTHR43856">
    <property type="entry name" value="CARDIOLIPIN HYDROLASE"/>
    <property type="match status" value="1"/>
</dbReference>
<feature type="domain" description="Phospholipase D-like" evidence="7">
    <location>
        <begin position="33"/>
        <end position="180"/>
    </location>
</feature>
<evidence type="ECO:0000313" key="9">
    <source>
        <dbReference type="Proteomes" id="UP000647133"/>
    </source>
</evidence>
<keyword evidence="9" id="KW-1185">Reference proteome</keyword>
<reference evidence="8 9" key="1">
    <citation type="submission" date="2020-09" db="EMBL/GenBank/DDBJ databases">
        <title>Echinicola sp. CAU 1574 isolated from sand of Sido Beach.</title>
        <authorList>
            <person name="Kim W."/>
        </authorList>
    </citation>
    <scope>NUCLEOTIDE SEQUENCE [LARGE SCALE GENOMIC DNA]</scope>
    <source>
        <strain evidence="8 9">CAU 1574</strain>
    </source>
</reference>
<dbReference type="EC" id="3.1.4.4" evidence="3"/>
<dbReference type="InterPro" id="IPR025202">
    <property type="entry name" value="PLD-like_dom"/>
</dbReference>
<dbReference type="EMBL" id="JACYTQ010000008">
    <property type="protein sequence ID" value="MBD8490847.1"/>
    <property type="molecule type" value="Genomic_DNA"/>
</dbReference>
<dbReference type="InterPro" id="IPR051406">
    <property type="entry name" value="PLD_domain"/>
</dbReference>
<organism evidence="8 9">
    <name type="scientific">Echinicola arenosa</name>
    <dbReference type="NCBI Taxonomy" id="2774144"/>
    <lineage>
        <taxon>Bacteria</taxon>
        <taxon>Pseudomonadati</taxon>
        <taxon>Bacteroidota</taxon>
        <taxon>Cytophagia</taxon>
        <taxon>Cytophagales</taxon>
        <taxon>Cyclobacteriaceae</taxon>
        <taxon>Echinicola</taxon>
    </lineage>
</organism>
<keyword evidence="6" id="KW-0443">Lipid metabolism</keyword>
<accession>A0ABR9AR33</accession>
<feature type="domain" description="Phospholipase D-like" evidence="7">
    <location>
        <begin position="295"/>
        <end position="412"/>
    </location>
</feature>
<evidence type="ECO:0000256" key="2">
    <source>
        <dbReference type="ARBA" id="ARBA00008664"/>
    </source>
</evidence>
<sequence length="422" mass="48590">MIQAYFSCSDDPVSLQERMLMELEAVLDLKEQRVQLDIMIFSFTDELIYRKLRELLLLCPRLEMRILADWGNISRDKDRKLAMLVEEGHPNLRVRLKYDFPYHWNQDSQELEWDYKSSYGFLHHKTVMVSVESRAKVMLAGSYNWTKKSNRSYENLLKFAASLATDALFDAFRNEFNAIWEGNGLSLTFFEAQEHVQMIEAANRKGYFPDPAKAIAARMVEGQFFGETRKRFVGNDSLVAFSGMNPFDQKVYPGFAFPNRTRKFLLKKDGGSEKEVPLDITTVSLDIIKRAIPQTVLKVAMFALSARVAEFNALLEAARRGVEVKVILDRGAGKTTADRLQEIASREHIPITVKMGKRMMHQKYIVDLTHQNVMTGTANMTMDAIGKHAEHRFLLKNNPVAQRFSDNFDLMWERIGLGSYKK</sequence>
<protein>
    <recommendedName>
        <fullName evidence="3">phospholipase D</fullName>
        <ecNumber evidence="3">3.1.4.4</ecNumber>
    </recommendedName>
</protein>
<evidence type="ECO:0000256" key="3">
    <source>
        <dbReference type="ARBA" id="ARBA00012027"/>
    </source>
</evidence>
<keyword evidence="4" id="KW-0378">Hydrolase</keyword>
<evidence type="ECO:0000256" key="5">
    <source>
        <dbReference type="ARBA" id="ARBA00022963"/>
    </source>
</evidence>
<proteinExistence type="inferred from homology"/>
<dbReference type="SUPFAM" id="SSF56024">
    <property type="entry name" value="Phospholipase D/nuclease"/>
    <property type="match status" value="2"/>
</dbReference>
<keyword evidence="5" id="KW-0442">Lipid degradation</keyword>